<dbReference type="EMBL" id="FQTW01000001">
    <property type="protein sequence ID" value="SHE29486.1"/>
    <property type="molecule type" value="Genomic_DNA"/>
</dbReference>
<gene>
    <name evidence="4" type="ORF">SAMN05444278_10168</name>
</gene>
<dbReference type="NCBIfam" id="TIGR00654">
    <property type="entry name" value="PhzF_family"/>
    <property type="match status" value="1"/>
</dbReference>
<dbReference type="AlphaFoldDB" id="A0A1M4SBA2"/>
<dbReference type="GO" id="GO:0016853">
    <property type="term" value="F:isomerase activity"/>
    <property type="evidence" value="ECO:0007669"/>
    <property type="project" value="UniProtKB-KW"/>
</dbReference>
<dbReference type="STRING" id="1155689.SAMN05444278_10168"/>
<keyword evidence="5" id="KW-1185">Reference proteome</keyword>
<evidence type="ECO:0000313" key="4">
    <source>
        <dbReference type="EMBL" id="SHE29486.1"/>
    </source>
</evidence>
<proteinExistence type="inferred from homology"/>
<dbReference type="InterPro" id="IPR003719">
    <property type="entry name" value="Phenazine_PhzF-like"/>
</dbReference>
<comment type="similarity">
    <text evidence="1">Belongs to the PhzF family.</text>
</comment>
<dbReference type="OrthoDB" id="9788221at2"/>
<evidence type="ECO:0000256" key="3">
    <source>
        <dbReference type="PIRSR" id="PIRSR016184-1"/>
    </source>
</evidence>
<dbReference type="Proteomes" id="UP000184462">
    <property type="component" value="Unassembled WGS sequence"/>
</dbReference>
<dbReference type="SUPFAM" id="SSF54506">
    <property type="entry name" value="Diaminopimelate epimerase-like"/>
    <property type="match status" value="1"/>
</dbReference>
<accession>A0A1M4SBA2</accession>
<evidence type="ECO:0000256" key="1">
    <source>
        <dbReference type="ARBA" id="ARBA00008270"/>
    </source>
</evidence>
<sequence>MTNYKFYQIDAFTNSAFEGNPAGVILIDNNWPSDDLLQKIAREINLSETAFVQILGVHKYKIRFFTPTCEVPLCGHATLSAAFVLFNELNLKTNQLIFNTIDLQLHVDYNPKNKLVKLNFPLYSLQQLPNNTEISQILNLPITELYACDNNWKMAICKSEIALQNLQVNANTLTSNGYGQIILTAKSDSQNDFVYRCFVPDLGILEDPVTGSAQCTLAPYWSSVLNKKELISQQLSGRTNTITAQVNANNISIFGTCTTVIKGDLMF</sequence>
<dbReference type="PANTHER" id="PTHR13774">
    <property type="entry name" value="PHENAZINE BIOSYNTHESIS PROTEIN"/>
    <property type="match status" value="1"/>
</dbReference>
<dbReference type="PIRSF" id="PIRSF016184">
    <property type="entry name" value="PhzC_PhzF"/>
    <property type="match status" value="1"/>
</dbReference>
<keyword evidence="2" id="KW-0413">Isomerase</keyword>
<evidence type="ECO:0000313" key="5">
    <source>
        <dbReference type="Proteomes" id="UP000184462"/>
    </source>
</evidence>
<name>A0A1M4SBA2_9FLAO</name>
<dbReference type="Pfam" id="PF02567">
    <property type="entry name" value="PhzC-PhzF"/>
    <property type="match status" value="1"/>
</dbReference>
<reference evidence="4 5" key="1">
    <citation type="submission" date="2016-11" db="EMBL/GenBank/DDBJ databases">
        <authorList>
            <person name="Jaros S."/>
            <person name="Januszkiewicz K."/>
            <person name="Wedrychowicz H."/>
        </authorList>
    </citation>
    <scope>NUCLEOTIDE SEQUENCE [LARGE SCALE GENOMIC DNA]</scope>
    <source>
        <strain evidence="4 5">DSM 25661</strain>
    </source>
</reference>
<feature type="active site" evidence="3">
    <location>
        <position position="48"/>
    </location>
</feature>
<dbReference type="PANTHER" id="PTHR13774:SF17">
    <property type="entry name" value="PHENAZINE BIOSYNTHESIS-LIKE DOMAIN-CONTAINING PROTEIN"/>
    <property type="match status" value="1"/>
</dbReference>
<organism evidence="4 5">
    <name type="scientific">Psychroflexus salarius</name>
    <dbReference type="NCBI Taxonomy" id="1155689"/>
    <lineage>
        <taxon>Bacteria</taxon>
        <taxon>Pseudomonadati</taxon>
        <taxon>Bacteroidota</taxon>
        <taxon>Flavobacteriia</taxon>
        <taxon>Flavobacteriales</taxon>
        <taxon>Flavobacteriaceae</taxon>
        <taxon>Psychroflexus</taxon>
    </lineage>
</organism>
<dbReference type="Gene3D" id="3.10.310.10">
    <property type="entry name" value="Diaminopimelate Epimerase, Chain A, domain 1"/>
    <property type="match status" value="2"/>
</dbReference>
<protein>
    <submittedName>
        <fullName evidence="4">Phenazine biosynthesis protein PhzF family</fullName>
    </submittedName>
</protein>
<evidence type="ECO:0000256" key="2">
    <source>
        <dbReference type="ARBA" id="ARBA00023235"/>
    </source>
</evidence>
<dbReference type="RefSeq" id="WP_073190399.1">
    <property type="nucleotide sequence ID" value="NZ_FQTW01000001.1"/>
</dbReference>
<dbReference type="GO" id="GO:0005737">
    <property type="term" value="C:cytoplasm"/>
    <property type="evidence" value="ECO:0007669"/>
    <property type="project" value="TreeGrafter"/>
</dbReference>